<keyword evidence="4 10" id="KW-0597">Phosphoprotein</keyword>
<accession>A0L7P8</accession>
<keyword evidence="7" id="KW-0902">Two-component regulatory system</keyword>
<gene>
    <name evidence="15" type="ordered locus">Mmc1_1482</name>
</gene>
<keyword evidence="6 15" id="KW-0418">Kinase</keyword>
<dbReference type="InterPro" id="IPR008207">
    <property type="entry name" value="Sig_transdc_His_kin_Hpt_dom"/>
</dbReference>
<dbReference type="PROSITE" id="PS50851">
    <property type="entry name" value="CHEW"/>
    <property type="match status" value="1"/>
</dbReference>
<evidence type="ECO:0000313" key="15">
    <source>
        <dbReference type="EMBL" id="ABK43991.1"/>
    </source>
</evidence>
<dbReference type="SMART" id="SM00387">
    <property type="entry name" value="HATPase_c"/>
    <property type="match status" value="1"/>
</dbReference>
<dbReference type="Gene3D" id="2.30.30.40">
    <property type="entry name" value="SH3 Domains"/>
    <property type="match status" value="1"/>
</dbReference>
<dbReference type="SUPFAM" id="SSF52172">
    <property type="entry name" value="CheY-like"/>
    <property type="match status" value="1"/>
</dbReference>
<comment type="function">
    <text evidence="8">Involved in the transmission of sensory signals from the chemoreceptors to the flagellar motors. CheA is autophosphorylated; it can transfer its phosphate group to either CheB or CheY.</text>
</comment>
<dbReference type="eggNOG" id="COG0745">
    <property type="taxonomic scope" value="Bacteria"/>
</dbReference>
<dbReference type="GO" id="GO:0005737">
    <property type="term" value="C:cytoplasm"/>
    <property type="evidence" value="ECO:0007669"/>
    <property type="project" value="InterPro"/>
</dbReference>
<dbReference type="Gene3D" id="3.40.50.2300">
    <property type="match status" value="1"/>
</dbReference>
<dbReference type="Pfam" id="PF00072">
    <property type="entry name" value="Response_reg"/>
    <property type="match status" value="1"/>
</dbReference>
<dbReference type="InterPro" id="IPR002545">
    <property type="entry name" value="CheW-lke_dom"/>
</dbReference>
<dbReference type="PRINTS" id="PR00344">
    <property type="entry name" value="BCTRLSENSOR"/>
</dbReference>
<dbReference type="KEGG" id="mgm:Mmc1_1482"/>
<dbReference type="InterPro" id="IPR036097">
    <property type="entry name" value="HisK_dim/P_sf"/>
</dbReference>
<feature type="domain" description="HPt" evidence="14">
    <location>
        <begin position="1"/>
        <end position="108"/>
    </location>
</feature>
<dbReference type="Pfam" id="PF01584">
    <property type="entry name" value="CheW"/>
    <property type="match status" value="1"/>
</dbReference>
<dbReference type="SUPFAM" id="SSF47384">
    <property type="entry name" value="Homodimeric domain of signal transducing histidine kinase"/>
    <property type="match status" value="1"/>
</dbReference>
<dbReference type="GO" id="GO:0006935">
    <property type="term" value="P:chemotaxis"/>
    <property type="evidence" value="ECO:0007669"/>
    <property type="project" value="UniProtKB-KW"/>
</dbReference>
<dbReference type="SUPFAM" id="SSF55874">
    <property type="entry name" value="ATPase domain of HSP90 chaperone/DNA topoisomerase II/histidine kinase"/>
    <property type="match status" value="1"/>
</dbReference>
<evidence type="ECO:0000259" key="12">
    <source>
        <dbReference type="PROSITE" id="PS50110"/>
    </source>
</evidence>
<proteinExistence type="predicted"/>
<evidence type="ECO:0000256" key="4">
    <source>
        <dbReference type="ARBA" id="ARBA00022553"/>
    </source>
</evidence>
<dbReference type="InterPro" id="IPR004358">
    <property type="entry name" value="Sig_transdc_His_kin-like_C"/>
</dbReference>
<dbReference type="CDD" id="cd16916">
    <property type="entry name" value="HATPase_CheA-like"/>
    <property type="match status" value="1"/>
</dbReference>
<dbReference type="InterPro" id="IPR037006">
    <property type="entry name" value="CheA-like_homodim_sf"/>
</dbReference>
<evidence type="ECO:0000259" key="13">
    <source>
        <dbReference type="PROSITE" id="PS50851"/>
    </source>
</evidence>
<evidence type="ECO:0000256" key="6">
    <source>
        <dbReference type="ARBA" id="ARBA00022777"/>
    </source>
</evidence>
<dbReference type="CDD" id="cd00088">
    <property type="entry name" value="HPT"/>
    <property type="match status" value="1"/>
</dbReference>
<dbReference type="InterPro" id="IPR004105">
    <property type="entry name" value="CheA-like_dim"/>
</dbReference>
<keyword evidence="5" id="KW-0808">Transferase</keyword>
<evidence type="ECO:0000256" key="7">
    <source>
        <dbReference type="ARBA" id="ARBA00023012"/>
    </source>
</evidence>
<dbReference type="SUPFAM" id="SSF50341">
    <property type="entry name" value="CheW-like"/>
    <property type="match status" value="1"/>
</dbReference>
<evidence type="ECO:0000256" key="5">
    <source>
        <dbReference type="ARBA" id="ARBA00022679"/>
    </source>
</evidence>
<dbReference type="EC" id="2.7.13.3" evidence="2"/>
<reference evidence="16" key="1">
    <citation type="journal article" date="2009" name="Appl. Environ. Microbiol.">
        <title>Complete genome sequence of the chemolithoautotrophic marine magnetotactic coccus strain MC-1.</title>
        <authorList>
            <person name="Schubbe S."/>
            <person name="Williams T.J."/>
            <person name="Xie G."/>
            <person name="Kiss H.E."/>
            <person name="Brettin T.S."/>
            <person name="Martinez D."/>
            <person name="Ross C.A."/>
            <person name="Schuler D."/>
            <person name="Cox B.L."/>
            <person name="Nealson K.H."/>
            <person name="Bazylinski D.A."/>
        </authorList>
    </citation>
    <scope>NUCLEOTIDE SEQUENCE [LARGE SCALE GENOMIC DNA]</scope>
    <source>
        <strain evidence="16">ATCC BAA-1437 / JCM 17883 / MC-1</strain>
    </source>
</reference>
<evidence type="ECO:0000259" key="14">
    <source>
        <dbReference type="PROSITE" id="PS50894"/>
    </source>
</evidence>
<dbReference type="eggNOG" id="COG2198">
    <property type="taxonomic scope" value="Bacteria"/>
</dbReference>
<dbReference type="RefSeq" id="WP_011713144.1">
    <property type="nucleotide sequence ID" value="NC_008576.1"/>
</dbReference>
<dbReference type="OrthoDB" id="9803176at2"/>
<dbReference type="Gene3D" id="1.20.120.160">
    <property type="entry name" value="HPT domain"/>
    <property type="match status" value="1"/>
</dbReference>
<evidence type="ECO:0000256" key="9">
    <source>
        <dbReference type="PROSITE-ProRule" id="PRU00110"/>
    </source>
</evidence>
<dbReference type="Pfam" id="PF02895">
    <property type="entry name" value="H-kinase_dim"/>
    <property type="match status" value="1"/>
</dbReference>
<dbReference type="SMART" id="SM01231">
    <property type="entry name" value="H-kinase_dim"/>
    <property type="match status" value="1"/>
</dbReference>
<feature type="domain" description="CheW-like" evidence="13">
    <location>
        <begin position="453"/>
        <end position="595"/>
    </location>
</feature>
<evidence type="ECO:0000256" key="2">
    <source>
        <dbReference type="ARBA" id="ARBA00012438"/>
    </source>
</evidence>
<dbReference type="AlphaFoldDB" id="A0L7P8"/>
<sequence length="734" mass="80191">MALDMSRFLTRFVDEAREHLQSLEEGLARLESHPGDAQNIAAIFRSAHTIKGSSRMLKLTTISDTAHKLEDLLGVLREGQVSHTAEMGRLMDRCVDTLAVLVDLVAAGQPLPPPDTALCAALSKAATVAPAETAAPGVTESAAAPPVALSPPETAVVADTTPPVSDATTSTPLKSPDSVRVRIAKLDELIKLMGEMVSSQAYLRQRLAESRLLDLQARELAQSHGETVAHSQALHQLYLAFRDDMANQELLMQALKDKALVMRMLPLSMVLDPTARMVRELGRDLGKQVQCVVSGGEVELDRQIIDQLGDPLVHMLRNAIDHGIESPEQRLAAGKSAHGRITLKARQDSGSVVIEVEDDGQGLQVEKIRQKALQKGLLEPHQAESLEPAQILDLIFMPGFSTSAIVTDLSGRGVGMDVVRKTIVEGLHGEINVQASAGKGTKFSIRLPLSLALMRILLCEVAGHPFAFSAQHIHELVRIPQSAILTMAERKVFVLRNMFIPLVGLAQLLNLPAVEGREARALPNSQADVLVVIVRGRQEKLGLIVDQLLDERDMVVKPMPEHMRRLALVSGMVMTGKNRLVSVLQAPALMDLVRSGRGERLVAVERSGAPERHNRHVLVVDDSLNTREIEKEVLEAYGYRVTLADDGLDGLQKARAQRFDAVLTDVEMPRMDGFSLTEQLRQSADYQGVPIIIITSRQKEQDKRRGIQVGASAYIVKGDFDQSNLIEILDNLLD</sequence>
<dbReference type="PANTHER" id="PTHR43395">
    <property type="entry name" value="SENSOR HISTIDINE KINASE CHEA"/>
    <property type="match status" value="1"/>
</dbReference>
<evidence type="ECO:0000256" key="1">
    <source>
        <dbReference type="ARBA" id="ARBA00000085"/>
    </source>
</evidence>
<feature type="modified residue" description="4-aspartylphosphate" evidence="10">
    <location>
        <position position="665"/>
    </location>
</feature>
<reference evidence="15 16" key="2">
    <citation type="journal article" date="2012" name="Int. J. Syst. Evol. Microbiol.">
        <title>Magnetococcus marinus gen. nov., sp. nov., a marine, magnetotactic bacterium that represents a novel lineage (Magnetococcaceae fam. nov.; Magnetococcales ord. nov.) at the base of the Alphaproteobacteria.</title>
        <authorList>
            <person name="Bazylinski D.A."/>
            <person name="Williams T.J."/>
            <person name="Lefevre C.T."/>
            <person name="Berg R.J."/>
            <person name="Zhang C.L."/>
            <person name="Bowser S.S."/>
            <person name="Dean A.J."/>
            <person name="Beveridge T.J."/>
        </authorList>
    </citation>
    <scope>NUCLEOTIDE SEQUENCE [LARGE SCALE GENOMIC DNA]</scope>
    <source>
        <strain evidence="16">ATCC BAA-1437 / JCM 17883 / MC-1</strain>
    </source>
</reference>
<dbReference type="Pfam" id="PF01627">
    <property type="entry name" value="Hpt"/>
    <property type="match status" value="1"/>
</dbReference>
<dbReference type="SMART" id="SM00260">
    <property type="entry name" value="CheW"/>
    <property type="match status" value="1"/>
</dbReference>
<feature type="modified residue" description="Phosphohistidine" evidence="9">
    <location>
        <position position="48"/>
    </location>
</feature>
<dbReference type="PANTHER" id="PTHR43395:SF1">
    <property type="entry name" value="CHEMOTAXIS PROTEIN CHEA"/>
    <property type="match status" value="1"/>
</dbReference>
<comment type="catalytic activity">
    <reaction evidence="1">
        <text>ATP + protein L-histidine = ADP + protein N-phospho-L-histidine.</text>
        <dbReference type="EC" id="2.7.13.3"/>
    </reaction>
</comment>
<dbReference type="InterPro" id="IPR003594">
    <property type="entry name" value="HATPase_dom"/>
</dbReference>
<keyword evidence="16" id="KW-1185">Reference proteome</keyword>
<dbReference type="GO" id="GO:0000155">
    <property type="term" value="F:phosphorelay sensor kinase activity"/>
    <property type="evidence" value="ECO:0007669"/>
    <property type="project" value="InterPro"/>
</dbReference>
<name>A0L7P8_MAGMM</name>
<feature type="domain" description="Response regulatory" evidence="12">
    <location>
        <begin position="616"/>
        <end position="732"/>
    </location>
</feature>
<dbReference type="PROSITE" id="PS50109">
    <property type="entry name" value="HIS_KIN"/>
    <property type="match status" value="1"/>
</dbReference>
<evidence type="ECO:0000256" key="10">
    <source>
        <dbReference type="PROSITE-ProRule" id="PRU00169"/>
    </source>
</evidence>
<organism evidence="15 16">
    <name type="scientific">Magnetococcus marinus (strain ATCC BAA-1437 / JCM 17883 / MC-1)</name>
    <dbReference type="NCBI Taxonomy" id="156889"/>
    <lineage>
        <taxon>Bacteria</taxon>
        <taxon>Pseudomonadati</taxon>
        <taxon>Pseudomonadota</taxon>
        <taxon>Magnetococcia</taxon>
        <taxon>Magnetococcales</taxon>
        <taxon>Magnetococcaceae</taxon>
        <taxon>Magnetococcus</taxon>
    </lineage>
</organism>
<evidence type="ECO:0000256" key="3">
    <source>
        <dbReference type="ARBA" id="ARBA00021495"/>
    </source>
</evidence>
<dbReference type="InterPro" id="IPR036061">
    <property type="entry name" value="CheW-like_dom_sf"/>
</dbReference>
<evidence type="ECO:0000256" key="8">
    <source>
        <dbReference type="ARBA" id="ARBA00035100"/>
    </source>
</evidence>
<dbReference type="SUPFAM" id="SSF47226">
    <property type="entry name" value="Histidine-containing phosphotransfer domain, HPT domain"/>
    <property type="match status" value="1"/>
</dbReference>
<dbReference type="InterPro" id="IPR036641">
    <property type="entry name" value="HPT_dom_sf"/>
</dbReference>
<dbReference type="FunFam" id="3.30.565.10:FF:000016">
    <property type="entry name" value="Chemotaxis protein CheA, putative"/>
    <property type="match status" value="1"/>
</dbReference>
<protein>
    <recommendedName>
        <fullName evidence="3">Chemotaxis protein CheA</fullName>
        <ecNumber evidence="2">2.7.13.3</ecNumber>
    </recommendedName>
</protein>
<dbReference type="PROSITE" id="PS50894">
    <property type="entry name" value="HPT"/>
    <property type="match status" value="1"/>
</dbReference>
<dbReference type="SMART" id="SM00448">
    <property type="entry name" value="REC"/>
    <property type="match status" value="1"/>
</dbReference>
<dbReference type="InterPro" id="IPR001789">
    <property type="entry name" value="Sig_transdc_resp-reg_receiver"/>
</dbReference>
<dbReference type="Pfam" id="PF02518">
    <property type="entry name" value="HATPase_c"/>
    <property type="match status" value="1"/>
</dbReference>
<dbReference type="Gene3D" id="3.30.565.10">
    <property type="entry name" value="Histidine kinase-like ATPase, C-terminal domain"/>
    <property type="match status" value="1"/>
</dbReference>
<evidence type="ECO:0000313" key="16">
    <source>
        <dbReference type="Proteomes" id="UP000002586"/>
    </source>
</evidence>
<dbReference type="InterPro" id="IPR011006">
    <property type="entry name" value="CheY-like_superfamily"/>
</dbReference>
<dbReference type="GO" id="GO:0005524">
    <property type="term" value="F:ATP binding"/>
    <property type="evidence" value="ECO:0007669"/>
    <property type="project" value="UniProtKB-KW"/>
</dbReference>
<dbReference type="HOGENOM" id="CLU_000650_2_1_5"/>
<dbReference type="EMBL" id="CP000471">
    <property type="protein sequence ID" value="ABK43991.1"/>
    <property type="molecule type" value="Genomic_DNA"/>
</dbReference>
<dbReference type="InterPro" id="IPR005467">
    <property type="entry name" value="His_kinase_dom"/>
</dbReference>
<dbReference type="eggNOG" id="COG0643">
    <property type="taxonomic scope" value="Bacteria"/>
</dbReference>
<dbReference type="InterPro" id="IPR036890">
    <property type="entry name" value="HATPase_C_sf"/>
</dbReference>
<dbReference type="PROSITE" id="PS50110">
    <property type="entry name" value="RESPONSE_REGULATORY"/>
    <property type="match status" value="1"/>
</dbReference>
<dbReference type="InterPro" id="IPR051315">
    <property type="entry name" value="Bact_Chemotaxis_CheA"/>
</dbReference>
<feature type="domain" description="Histidine kinase" evidence="11">
    <location>
        <begin position="251"/>
        <end position="451"/>
    </location>
</feature>
<dbReference type="Gene3D" id="1.10.287.560">
    <property type="entry name" value="Histidine kinase CheA-like, homodimeric domain"/>
    <property type="match status" value="1"/>
</dbReference>
<dbReference type="STRING" id="156889.Mmc1_1482"/>
<dbReference type="Proteomes" id="UP000002586">
    <property type="component" value="Chromosome"/>
</dbReference>
<evidence type="ECO:0000259" key="11">
    <source>
        <dbReference type="PROSITE" id="PS50109"/>
    </source>
</evidence>
<dbReference type="SMART" id="SM00073">
    <property type="entry name" value="HPT"/>
    <property type="match status" value="1"/>
</dbReference>